<accession>A0A369PYM7</accession>
<dbReference type="RefSeq" id="WP_115402533.1">
    <property type="nucleotide sequence ID" value="NZ_QPKV01000003.1"/>
</dbReference>
<keyword evidence="2" id="KW-1185">Reference proteome</keyword>
<evidence type="ECO:0000313" key="1">
    <source>
        <dbReference type="EMBL" id="RDC57362.1"/>
    </source>
</evidence>
<proteinExistence type="predicted"/>
<comment type="caution">
    <text evidence="1">The sequence shown here is derived from an EMBL/GenBank/DDBJ whole genome shotgun (WGS) entry which is preliminary data.</text>
</comment>
<dbReference type="AlphaFoldDB" id="A0A369PYM7"/>
<protein>
    <submittedName>
        <fullName evidence="1">Uncharacterized protein</fullName>
    </submittedName>
</protein>
<reference evidence="1 2" key="1">
    <citation type="submission" date="2018-07" db="EMBL/GenBank/DDBJ databases">
        <title>Pedobacter sp. nov., isolated from soil.</title>
        <authorList>
            <person name="Zhou L.Y."/>
            <person name="Du Z.J."/>
        </authorList>
    </citation>
    <scope>NUCLEOTIDE SEQUENCE [LARGE SCALE GENOMIC DNA]</scope>
    <source>
        <strain evidence="1 2">JDX94</strain>
    </source>
</reference>
<organism evidence="1 2">
    <name type="scientific">Pedobacter chinensis</name>
    <dbReference type="NCBI Taxonomy" id="2282421"/>
    <lineage>
        <taxon>Bacteria</taxon>
        <taxon>Pseudomonadati</taxon>
        <taxon>Bacteroidota</taxon>
        <taxon>Sphingobacteriia</taxon>
        <taxon>Sphingobacteriales</taxon>
        <taxon>Sphingobacteriaceae</taxon>
        <taxon>Pedobacter</taxon>
    </lineage>
</organism>
<gene>
    <name evidence="1" type="ORF">DU508_09370</name>
</gene>
<sequence>MNKFFIRKIGLAAIFLLTDTSVMVQLKNPILLFLSYMLKPIPVTGAVKHNMAYTSSLYNHYLK</sequence>
<evidence type="ECO:0000313" key="2">
    <source>
        <dbReference type="Proteomes" id="UP000253961"/>
    </source>
</evidence>
<name>A0A369PYM7_9SPHI</name>
<dbReference type="Proteomes" id="UP000253961">
    <property type="component" value="Unassembled WGS sequence"/>
</dbReference>
<dbReference type="EMBL" id="QPKV01000003">
    <property type="protein sequence ID" value="RDC57362.1"/>
    <property type="molecule type" value="Genomic_DNA"/>
</dbReference>